<dbReference type="EMBL" id="GBXM01081982">
    <property type="protein sequence ID" value="JAH26595.1"/>
    <property type="molecule type" value="Transcribed_RNA"/>
</dbReference>
<dbReference type="AlphaFoldDB" id="A0A0E9RDN2"/>
<organism evidence="1">
    <name type="scientific">Anguilla anguilla</name>
    <name type="common">European freshwater eel</name>
    <name type="synonym">Muraena anguilla</name>
    <dbReference type="NCBI Taxonomy" id="7936"/>
    <lineage>
        <taxon>Eukaryota</taxon>
        <taxon>Metazoa</taxon>
        <taxon>Chordata</taxon>
        <taxon>Craniata</taxon>
        <taxon>Vertebrata</taxon>
        <taxon>Euteleostomi</taxon>
        <taxon>Actinopterygii</taxon>
        <taxon>Neopterygii</taxon>
        <taxon>Teleostei</taxon>
        <taxon>Anguilliformes</taxon>
        <taxon>Anguillidae</taxon>
        <taxon>Anguilla</taxon>
    </lineage>
</organism>
<sequence>MLVSFCCHYFKKRFKETYKMNS</sequence>
<evidence type="ECO:0000313" key="1">
    <source>
        <dbReference type="EMBL" id="JAH26595.1"/>
    </source>
</evidence>
<reference evidence="1" key="1">
    <citation type="submission" date="2014-11" db="EMBL/GenBank/DDBJ databases">
        <authorList>
            <person name="Amaro Gonzalez C."/>
        </authorList>
    </citation>
    <scope>NUCLEOTIDE SEQUENCE</scope>
</reference>
<reference evidence="1" key="2">
    <citation type="journal article" date="2015" name="Fish Shellfish Immunol.">
        <title>Early steps in the European eel (Anguilla anguilla)-Vibrio vulnificus interaction in the gills: Role of the RtxA13 toxin.</title>
        <authorList>
            <person name="Callol A."/>
            <person name="Pajuelo D."/>
            <person name="Ebbesson L."/>
            <person name="Teles M."/>
            <person name="MacKenzie S."/>
            <person name="Amaro C."/>
        </authorList>
    </citation>
    <scope>NUCLEOTIDE SEQUENCE</scope>
</reference>
<proteinExistence type="predicted"/>
<accession>A0A0E9RDN2</accession>
<name>A0A0E9RDN2_ANGAN</name>
<protein>
    <submittedName>
        <fullName evidence="1">Uncharacterized protein</fullName>
    </submittedName>
</protein>